<evidence type="ECO:0000256" key="4">
    <source>
        <dbReference type="ARBA" id="ARBA00022837"/>
    </source>
</evidence>
<keyword evidence="3" id="KW-0378">Hydrolase</keyword>
<dbReference type="EMBL" id="SOCA01000005">
    <property type="protein sequence ID" value="TDU69289.1"/>
    <property type="molecule type" value="Genomic_DNA"/>
</dbReference>
<keyword evidence="6" id="KW-0732">Signal</keyword>
<evidence type="ECO:0000256" key="3">
    <source>
        <dbReference type="ARBA" id="ARBA00022801"/>
    </source>
</evidence>
<comment type="caution">
    <text evidence="8">The sequence shown here is derived from an EMBL/GenBank/DDBJ whole genome shotgun (WGS) entry which is preliminary data.</text>
</comment>
<dbReference type="PANTHER" id="PTHR42693:SF33">
    <property type="entry name" value="ARYLSULFATASE"/>
    <property type="match status" value="1"/>
</dbReference>
<dbReference type="Proteomes" id="UP000295662">
    <property type="component" value="Unassembled WGS sequence"/>
</dbReference>
<proteinExistence type="inferred from homology"/>
<feature type="domain" description="Sulfatase N-terminal" evidence="7">
    <location>
        <begin position="23"/>
        <end position="363"/>
    </location>
</feature>
<dbReference type="InterPro" id="IPR000917">
    <property type="entry name" value="Sulfatase_N"/>
</dbReference>
<dbReference type="Pfam" id="PF00884">
    <property type="entry name" value="Sulfatase"/>
    <property type="match status" value="1"/>
</dbReference>
<evidence type="ECO:0000256" key="2">
    <source>
        <dbReference type="ARBA" id="ARBA00022723"/>
    </source>
</evidence>
<gene>
    <name evidence="8" type="ORF">EI77_02941</name>
</gene>
<accession>A0A4R7RVK5</accession>
<evidence type="ECO:0000259" key="7">
    <source>
        <dbReference type="Pfam" id="PF00884"/>
    </source>
</evidence>
<evidence type="ECO:0000313" key="8">
    <source>
        <dbReference type="EMBL" id="TDU69289.1"/>
    </source>
</evidence>
<dbReference type="InterPro" id="IPR024607">
    <property type="entry name" value="Sulfatase_CS"/>
</dbReference>
<feature type="region of interest" description="Disordered" evidence="5">
    <location>
        <begin position="527"/>
        <end position="559"/>
    </location>
</feature>
<dbReference type="PROSITE" id="PS00149">
    <property type="entry name" value="SULFATASE_2"/>
    <property type="match status" value="1"/>
</dbReference>
<evidence type="ECO:0000313" key="9">
    <source>
        <dbReference type="Proteomes" id="UP000295662"/>
    </source>
</evidence>
<dbReference type="SUPFAM" id="SSF53649">
    <property type="entry name" value="Alkaline phosphatase-like"/>
    <property type="match status" value="1"/>
</dbReference>
<protein>
    <submittedName>
        <fullName evidence="8">Arylsulfatase A-like enzyme</fullName>
    </submittedName>
</protein>
<sequence>MTCKLLCLFLFIAVQVFGVAPSPNVVFIVIDNVDFAYMGKCYGGNGLTPNMDRMAERGVLFKRAYATTPLCVPSRYTCLTGRYASRSRNVAGGETEDGEGGWNIEVEKNLPNLPNVMHGAGYATGFVGKFHLEHEKYPRYSGKEASVFSDEAGAWLKTRQDWLVGRIQNLKFDYVFNAADFRSSQFRGIDFEGANHNMEADVLGALNFIGEHKDKPFFLYMAPRLLHLPINPNLLLEDYAKMGRVTEGGLLPEAPQVPMPSRAALHAEAKAAGATTAQQFGMHWLDSGIGAVVNRLEELKILDNTLIIVYSDNNQRGKETLYEGGARVPLLMMWPQGIKPGLVCDRIVANTDFVPTILDACGIQPPTDMLLDGRSVLPVLKDSSAPWREALLLENGHTRGVVSDQWKYVALRYPPDVQAKIDEVERTGDFPRINQKATTFFLRFKKTLTPEQWNFARNSWRWHTQGNNYMKSIDDFPFQFDADQLFLISQSNAPQDTKNVASSPENATVLADMKSKLKQLMEPLQQPFGEFGIPYPAKSPSPEGKPRRKKRQAPDPRPL</sequence>
<feature type="signal peptide" evidence="6">
    <location>
        <begin position="1"/>
        <end position="18"/>
    </location>
</feature>
<evidence type="ECO:0000256" key="5">
    <source>
        <dbReference type="SAM" id="MobiDB-lite"/>
    </source>
</evidence>
<evidence type="ECO:0000256" key="1">
    <source>
        <dbReference type="ARBA" id="ARBA00008779"/>
    </source>
</evidence>
<dbReference type="Gene3D" id="3.40.720.10">
    <property type="entry name" value="Alkaline Phosphatase, subunit A"/>
    <property type="match status" value="1"/>
</dbReference>
<reference evidence="8 9" key="1">
    <citation type="submission" date="2019-03" db="EMBL/GenBank/DDBJ databases">
        <title>Genomic Encyclopedia of Archaeal and Bacterial Type Strains, Phase II (KMG-II): from individual species to whole genera.</title>
        <authorList>
            <person name="Goeker M."/>
        </authorList>
    </citation>
    <scope>NUCLEOTIDE SEQUENCE [LARGE SCALE GENOMIC DNA]</scope>
    <source>
        <strain evidence="8 9">ATCC 25309</strain>
    </source>
</reference>
<name>A0A4R7RVK5_9BACT</name>
<organism evidence="8 9">
    <name type="scientific">Prosthecobacter fusiformis</name>
    <dbReference type="NCBI Taxonomy" id="48464"/>
    <lineage>
        <taxon>Bacteria</taxon>
        <taxon>Pseudomonadati</taxon>
        <taxon>Verrucomicrobiota</taxon>
        <taxon>Verrucomicrobiia</taxon>
        <taxon>Verrucomicrobiales</taxon>
        <taxon>Verrucomicrobiaceae</taxon>
        <taxon>Prosthecobacter</taxon>
    </lineage>
</organism>
<comment type="similarity">
    <text evidence="1">Belongs to the sulfatase family.</text>
</comment>
<feature type="chain" id="PRO_5020782156" evidence="6">
    <location>
        <begin position="19"/>
        <end position="559"/>
    </location>
</feature>
<dbReference type="GO" id="GO:0046872">
    <property type="term" value="F:metal ion binding"/>
    <property type="evidence" value="ECO:0007669"/>
    <property type="project" value="UniProtKB-KW"/>
</dbReference>
<keyword evidence="4" id="KW-0106">Calcium</keyword>
<dbReference type="OrthoDB" id="182726at2"/>
<dbReference type="GO" id="GO:0004065">
    <property type="term" value="F:arylsulfatase activity"/>
    <property type="evidence" value="ECO:0007669"/>
    <property type="project" value="TreeGrafter"/>
</dbReference>
<evidence type="ECO:0000256" key="6">
    <source>
        <dbReference type="SAM" id="SignalP"/>
    </source>
</evidence>
<dbReference type="PANTHER" id="PTHR42693">
    <property type="entry name" value="ARYLSULFATASE FAMILY MEMBER"/>
    <property type="match status" value="1"/>
</dbReference>
<dbReference type="InterPro" id="IPR050738">
    <property type="entry name" value="Sulfatase"/>
</dbReference>
<dbReference type="InterPro" id="IPR017850">
    <property type="entry name" value="Alkaline_phosphatase_core_sf"/>
</dbReference>
<keyword evidence="9" id="KW-1185">Reference proteome</keyword>
<dbReference type="AlphaFoldDB" id="A0A4R7RVK5"/>
<dbReference type="RefSeq" id="WP_133795983.1">
    <property type="nucleotide sequence ID" value="NZ_SOCA01000005.1"/>
</dbReference>
<keyword evidence="2" id="KW-0479">Metal-binding</keyword>